<reference evidence="2 3" key="1">
    <citation type="journal article" date="2023" name="Plant Dis.">
        <title>First Report of Diplodia intermedia Causing Canker and Dieback Diseases on Apple Trees in Canada.</title>
        <authorList>
            <person name="Ellouze W."/>
            <person name="Ilyukhin E."/>
            <person name="Sulman M."/>
            <person name="Ali S."/>
        </authorList>
    </citation>
    <scope>NUCLEOTIDE SEQUENCE [LARGE SCALE GENOMIC DNA]</scope>
    <source>
        <strain evidence="2 3">M45-28</strain>
    </source>
</reference>
<organism evidence="2 3">
    <name type="scientific">Diplodia intermedia</name>
    <dbReference type="NCBI Taxonomy" id="856260"/>
    <lineage>
        <taxon>Eukaryota</taxon>
        <taxon>Fungi</taxon>
        <taxon>Dikarya</taxon>
        <taxon>Ascomycota</taxon>
        <taxon>Pezizomycotina</taxon>
        <taxon>Dothideomycetes</taxon>
        <taxon>Dothideomycetes incertae sedis</taxon>
        <taxon>Botryosphaeriales</taxon>
        <taxon>Botryosphaeriaceae</taxon>
        <taxon>Diplodia</taxon>
    </lineage>
</organism>
<feature type="compositionally biased region" description="Basic and acidic residues" evidence="1">
    <location>
        <begin position="535"/>
        <end position="550"/>
    </location>
</feature>
<evidence type="ECO:0000256" key="1">
    <source>
        <dbReference type="SAM" id="MobiDB-lite"/>
    </source>
</evidence>
<sequence length="550" mass="60205">MTVGSSQPILPERHRTHLIARNHPENTGGNRRRRLSPHSSQALAYRVRALDGRVYNSNRRFRPSPYSSQALTYRSQSPKPPSETKFSDLIAFAEEDDGTLPVSFSPVQQSAQNQAQNPAAAYNAVSQYDPVQAVRGAGQVFDRSPSRHQSAIRHPFLQPIPGFDFPLPQDNLQQNQQPQQQSPLSREQKIQQQKQKLLLQSQRNQGSPQQHLQQPTRRSINGRSSAIEDFVTGNRRSSGIDDFITSPRPGNDQRTKNAKRKRASPSPERSGDDDDDDDDDDGHANKRRRRKSPTPPQAPQRKDDGDDDDNDDGNGDGGDGGERGEVSKRGKKPPPPPRQPRRKQQQRPSARKDAEEEEVGEVEVEQEEKGDEEDEEEEETTEDGGERRADGSRSMSGKSYTGVGAGGSTVDAAGIRRSRRVKSIAEEKKGATAASAGRGKGPVAASSSKARATGKGNSKGAAKPPPLSPVVEESEGDGKRQTRNKRKADQMDQGGKAAAPANKRPAKGKAAAKGKAPARRKNSAQPAATRQTRSMSRDEGAEPEKKKRKR</sequence>
<feature type="region of interest" description="Disordered" evidence="1">
    <location>
        <begin position="1"/>
        <end position="40"/>
    </location>
</feature>
<feature type="compositionally biased region" description="Acidic residues" evidence="1">
    <location>
        <begin position="305"/>
        <end position="314"/>
    </location>
</feature>
<gene>
    <name evidence="2" type="ORF">SLS58_008469</name>
</gene>
<feature type="compositionally biased region" description="Basic residues" evidence="1">
    <location>
        <begin position="504"/>
        <end position="522"/>
    </location>
</feature>
<proteinExistence type="predicted"/>
<feature type="compositionally biased region" description="Polar residues" evidence="1">
    <location>
        <begin position="203"/>
        <end position="224"/>
    </location>
</feature>
<name>A0ABR3TH86_9PEZI</name>
<keyword evidence="3" id="KW-1185">Reference proteome</keyword>
<feature type="compositionally biased region" description="Polar residues" evidence="1">
    <location>
        <begin position="523"/>
        <end position="534"/>
    </location>
</feature>
<feature type="compositionally biased region" description="Low complexity" evidence="1">
    <location>
        <begin position="166"/>
        <end position="202"/>
    </location>
</feature>
<feature type="region of interest" description="Disordered" evidence="1">
    <location>
        <begin position="157"/>
        <end position="550"/>
    </location>
</feature>
<feature type="compositionally biased region" description="Acidic residues" evidence="1">
    <location>
        <begin position="271"/>
        <end position="281"/>
    </location>
</feature>
<feature type="region of interest" description="Disordered" evidence="1">
    <location>
        <begin position="58"/>
        <end position="84"/>
    </location>
</feature>
<evidence type="ECO:0000313" key="2">
    <source>
        <dbReference type="EMBL" id="KAL1638884.1"/>
    </source>
</evidence>
<accession>A0ABR3TH86</accession>
<dbReference type="Proteomes" id="UP001521184">
    <property type="component" value="Unassembled WGS sequence"/>
</dbReference>
<evidence type="ECO:0000313" key="3">
    <source>
        <dbReference type="Proteomes" id="UP001521184"/>
    </source>
</evidence>
<dbReference type="EMBL" id="JAKEKT020000072">
    <property type="protein sequence ID" value="KAL1638884.1"/>
    <property type="molecule type" value="Genomic_DNA"/>
</dbReference>
<comment type="caution">
    <text evidence="2">The sequence shown here is derived from an EMBL/GenBank/DDBJ whole genome shotgun (WGS) entry which is preliminary data.</text>
</comment>
<feature type="compositionally biased region" description="Acidic residues" evidence="1">
    <location>
        <begin position="355"/>
        <end position="383"/>
    </location>
</feature>
<feature type="compositionally biased region" description="Polar residues" evidence="1">
    <location>
        <begin position="65"/>
        <end position="77"/>
    </location>
</feature>
<protein>
    <submittedName>
        <fullName evidence="2">Uncharacterized protein</fullName>
    </submittedName>
</protein>